<keyword evidence="3" id="KW-1185">Reference proteome</keyword>
<dbReference type="InterPro" id="IPR021529">
    <property type="entry name" value="DUF2798"/>
</dbReference>
<reference evidence="2" key="1">
    <citation type="submission" date="2016-07" db="EMBL/GenBank/DDBJ databases">
        <title>Comparative genomics of the Campylobacter concisus group.</title>
        <authorList>
            <person name="Miller W.G."/>
            <person name="Yee E."/>
            <person name="Chapman M.H."/>
            <person name="Huynh S."/>
            <person name="Bono J.L."/>
            <person name="On S.L.W."/>
            <person name="StLeger J."/>
            <person name="Foster G."/>
            <person name="Parker C.T."/>
        </authorList>
    </citation>
    <scope>NUCLEOTIDE SEQUENCE</scope>
    <source>
        <strain evidence="2">525.92</strain>
    </source>
</reference>
<sequence>MIDIKYFRFVFAFIMALFMSCIIAGVLTYINLGLVEGFFKIWMQGWAKAFVVAYPCLLLLFPVVTRMANALCRK</sequence>
<keyword evidence="1" id="KW-1133">Transmembrane helix</keyword>
<evidence type="ECO:0000313" key="2">
    <source>
        <dbReference type="EMBL" id="EAU00894.1"/>
    </source>
</evidence>
<dbReference type="OrthoDB" id="8481133at2"/>
<dbReference type="AlphaFoldDB" id="A7GVT8"/>
<dbReference type="RefSeq" id="WP_011991629.1">
    <property type="nucleotide sequence ID" value="NC_009715.2"/>
</dbReference>
<gene>
    <name evidence="2" type="ORF">CCV52592_2030</name>
</gene>
<feature type="transmembrane region" description="Helical" evidence="1">
    <location>
        <begin position="45"/>
        <end position="64"/>
    </location>
</feature>
<accession>A7GVT8</accession>
<dbReference type="EMBL" id="CP000767">
    <property type="protein sequence ID" value="EAU00894.1"/>
    <property type="molecule type" value="Genomic_DNA"/>
</dbReference>
<keyword evidence="1" id="KW-0472">Membrane</keyword>
<feature type="transmembrane region" description="Helical" evidence="1">
    <location>
        <begin position="7"/>
        <end position="30"/>
    </location>
</feature>
<protein>
    <submittedName>
        <fullName evidence="2">Hypothetical membrane protein (DUF2798 domain)</fullName>
    </submittedName>
</protein>
<organism evidence="2 3">
    <name type="scientific">Campylobacter curvus (strain 525.92)</name>
    <dbReference type="NCBI Taxonomy" id="360105"/>
    <lineage>
        <taxon>Bacteria</taxon>
        <taxon>Pseudomonadati</taxon>
        <taxon>Campylobacterota</taxon>
        <taxon>Epsilonproteobacteria</taxon>
        <taxon>Campylobacterales</taxon>
        <taxon>Campylobacteraceae</taxon>
        <taxon>Campylobacter</taxon>
    </lineage>
</organism>
<evidence type="ECO:0000256" key="1">
    <source>
        <dbReference type="SAM" id="Phobius"/>
    </source>
</evidence>
<keyword evidence="1" id="KW-0812">Transmembrane</keyword>
<dbReference type="Proteomes" id="UP000006380">
    <property type="component" value="Chromosome"/>
</dbReference>
<dbReference type="PROSITE" id="PS51257">
    <property type="entry name" value="PROKAR_LIPOPROTEIN"/>
    <property type="match status" value="1"/>
</dbReference>
<dbReference type="Pfam" id="PF11391">
    <property type="entry name" value="DUF2798"/>
    <property type="match status" value="1"/>
</dbReference>
<proteinExistence type="predicted"/>
<dbReference type="KEGG" id="ccv:CCV52592_2030"/>
<evidence type="ECO:0000313" key="3">
    <source>
        <dbReference type="Proteomes" id="UP000006380"/>
    </source>
</evidence>
<name>A7GVT8_CAMC5</name>
<dbReference type="HOGENOM" id="CLU_173298_4_2_7"/>